<dbReference type="REBASE" id="154270">
    <property type="entry name" value="S.Pne9434ORF7230P"/>
</dbReference>
<dbReference type="GO" id="GO:0003677">
    <property type="term" value="F:DNA binding"/>
    <property type="evidence" value="ECO:0007669"/>
    <property type="project" value="UniProtKB-KW"/>
</dbReference>
<dbReference type="GO" id="GO:0009307">
    <property type="term" value="P:DNA restriction-modification system"/>
    <property type="evidence" value="ECO:0007669"/>
    <property type="project" value="UniProtKB-KW"/>
</dbReference>
<dbReference type="Gene3D" id="3.90.220.20">
    <property type="entry name" value="DNA methylase specificity domains"/>
    <property type="match status" value="2"/>
</dbReference>
<evidence type="ECO:0000313" key="6">
    <source>
        <dbReference type="Proteomes" id="UP000078263"/>
    </source>
</evidence>
<dbReference type="InterPro" id="IPR000055">
    <property type="entry name" value="Restrct_endonuc_typeI_TRD"/>
</dbReference>
<evidence type="ECO:0000256" key="1">
    <source>
        <dbReference type="ARBA" id="ARBA00010923"/>
    </source>
</evidence>
<evidence type="ECO:0000313" key="5">
    <source>
        <dbReference type="EMBL" id="ANK12768.1"/>
    </source>
</evidence>
<dbReference type="Pfam" id="PF01420">
    <property type="entry name" value="Methylase_S"/>
    <property type="match status" value="1"/>
</dbReference>
<dbReference type="STRING" id="1112.A9D12_07225"/>
<protein>
    <recommendedName>
        <fullName evidence="4">Type I restriction modification DNA specificity domain-containing protein</fullName>
    </recommendedName>
</protein>
<dbReference type="OrthoDB" id="164285at2"/>
<dbReference type="EMBL" id="CP016033">
    <property type="protein sequence ID" value="ANK12768.1"/>
    <property type="molecule type" value="Genomic_DNA"/>
</dbReference>
<name>A0A192D2Q8_9SPHN</name>
<feature type="domain" description="Type I restriction modification DNA specificity" evidence="4">
    <location>
        <begin position="51"/>
        <end position="204"/>
    </location>
</feature>
<accession>A0A192D2Q8</accession>
<reference evidence="5 6" key="1">
    <citation type="submission" date="2016-05" db="EMBL/GenBank/DDBJ databases">
        <title>Compelete Genome Sequence of Bacteriochlorophyll-Synthesizing Bacterium Porphyrobacter neustonensis DSM 9434.</title>
        <authorList>
            <person name="Shi X.-L."/>
            <person name="Wu Y.-H."/>
            <person name="Cheng H."/>
            <person name="Xu L."/>
            <person name="Zhang X.-Q."/>
            <person name="Wang C.-S."/>
            <person name="Xu X.-W."/>
        </authorList>
    </citation>
    <scope>NUCLEOTIDE SEQUENCE [LARGE SCALE GENOMIC DNA]</scope>
    <source>
        <strain evidence="5 6">DSM 9434</strain>
    </source>
</reference>
<dbReference type="AlphaFoldDB" id="A0A192D2Q8"/>
<dbReference type="PANTHER" id="PTHR30408:SF13">
    <property type="entry name" value="TYPE I RESTRICTION ENZYME HINDI SPECIFICITY SUBUNIT"/>
    <property type="match status" value="1"/>
</dbReference>
<dbReference type="InterPro" id="IPR044946">
    <property type="entry name" value="Restrct_endonuc_typeI_TRD_sf"/>
</dbReference>
<dbReference type="KEGG" id="pns:A9D12_07225"/>
<evidence type="ECO:0000259" key="4">
    <source>
        <dbReference type="Pfam" id="PF01420"/>
    </source>
</evidence>
<keyword evidence="2" id="KW-0680">Restriction system</keyword>
<dbReference type="InterPro" id="IPR052021">
    <property type="entry name" value="Type-I_RS_S_subunit"/>
</dbReference>
<evidence type="ECO:0000256" key="3">
    <source>
        <dbReference type="ARBA" id="ARBA00023125"/>
    </source>
</evidence>
<comment type="similarity">
    <text evidence="1">Belongs to the type-I restriction system S methylase family.</text>
</comment>
<evidence type="ECO:0000256" key="2">
    <source>
        <dbReference type="ARBA" id="ARBA00022747"/>
    </source>
</evidence>
<gene>
    <name evidence="5" type="ORF">A9D12_07225</name>
</gene>
<dbReference type="RefSeq" id="WP_068350678.1">
    <property type="nucleotide sequence ID" value="NZ_CP016033.1"/>
</dbReference>
<dbReference type="SUPFAM" id="SSF116734">
    <property type="entry name" value="DNA methylase specificity domain"/>
    <property type="match status" value="2"/>
</dbReference>
<keyword evidence="6" id="KW-1185">Reference proteome</keyword>
<keyword evidence="3" id="KW-0238">DNA-binding</keyword>
<organism evidence="5 6">
    <name type="scientific">Erythrobacter neustonensis</name>
    <dbReference type="NCBI Taxonomy" id="1112"/>
    <lineage>
        <taxon>Bacteria</taxon>
        <taxon>Pseudomonadati</taxon>
        <taxon>Pseudomonadota</taxon>
        <taxon>Alphaproteobacteria</taxon>
        <taxon>Sphingomonadales</taxon>
        <taxon>Erythrobacteraceae</taxon>
        <taxon>Erythrobacter/Porphyrobacter group</taxon>
        <taxon>Erythrobacter</taxon>
    </lineage>
</organism>
<proteinExistence type="inferred from homology"/>
<dbReference type="PANTHER" id="PTHR30408">
    <property type="entry name" value="TYPE-1 RESTRICTION ENZYME ECOKI SPECIFICITY PROTEIN"/>
    <property type="match status" value="1"/>
</dbReference>
<dbReference type="Proteomes" id="UP000078263">
    <property type="component" value="Chromosome"/>
</dbReference>
<sequence>MTTTGHPLIDRAPTSWRRATVDEVKSGDRHACVAGPFGSSISSKYFTAEGVPIIRGSNLTVDLERFVARDFAFVSEETAKRFAAQTVRANDLVFTCWGTIGQVGLIPNNGPFDRYVISNKQLKLRVDPDVLDPLFAYYFFASPETVQYVRDRAIGAAVPGINLGILKSLPVLVPPLAIQRRIAAILGAYDDLIEVNRRRVAVLEDMAQGLFEEWFVRFRYPGHQDVHADNGADKSLPPGWKSVPLGTVARNVRTKYEEGGSDVTRLLDLSRIPRRSNLVSEFGDPSELSTSRIIAQTGDVLFAGIRPNLWKVVTAPCDVVTNVSVHVVRSLKEVPQSYLWGALFRDFAVAWASQHANGTKMPTLNWKTLSQFPIILPESSVLSQFDKVVSPPLKAISAFVLANQSLAASRDLLLPRLISGQLSVEAAERELEDAA</sequence>